<dbReference type="STRING" id="555088.DealDRAFT_0469"/>
<evidence type="ECO:0000256" key="2">
    <source>
        <dbReference type="ARBA" id="ARBA00022475"/>
    </source>
</evidence>
<organism evidence="8 9">
    <name type="scientific">Dethiobacter alkaliphilus AHT 1</name>
    <dbReference type="NCBI Taxonomy" id="555088"/>
    <lineage>
        <taxon>Bacteria</taxon>
        <taxon>Bacillati</taxon>
        <taxon>Bacillota</taxon>
        <taxon>Dethiobacteria</taxon>
        <taxon>Dethiobacterales</taxon>
        <taxon>Dethiobacteraceae</taxon>
        <taxon>Dethiobacter</taxon>
    </lineage>
</organism>
<feature type="transmembrane region" description="Helical" evidence="7">
    <location>
        <begin position="89"/>
        <end position="106"/>
    </location>
</feature>
<dbReference type="PANTHER" id="PTHR30589:SF0">
    <property type="entry name" value="PHOSPHATIDYLGLYCEROL--PROLIPOPROTEIN DIACYLGLYCERYL TRANSFERASE"/>
    <property type="match status" value="1"/>
</dbReference>
<dbReference type="RefSeq" id="WP_008514491.1">
    <property type="nucleotide sequence ID" value="NZ_ACJM01000002.1"/>
</dbReference>
<comment type="catalytic activity">
    <reaction evidence="7">
        <text>L-cysteinyl-[prolipoprotein] + a 1,2-diacyl-sn-glycero-3-phospho-(1'-sn-glycerol) = an S-1,2-diacyl-sn-glyceryl-L-cysteinyl-[prolipoprotein] + sn-glycerol 1-phosphate + H(+)</text>
        <dbReference type="Rhea" id="RHEA:56712"/>
        <dbReference type="Rhea" id="RHEA-COMP:14679"/>
        <dbReference type="Rhea" id="RHEA-COMP:14680"/>
        <dbReference type="ChEBI" id="CHEBI:15378"/>
        <dbReference type="ChEBI" id="CHEBI:29950"/>
        <dbReference type="ChEBI" id="CHEBI:57685"/>
        <dbReference type="ChEBI" id="CHEBI:64716"/>
        <dbReference type="ChEBI" id="CHEBI:140658"/>
        <dbReference type="EC" id="2.5.1.145"/>
    </reaction>
</comment>
<feature type="transmembrane region" description="Helical" evidence="7">
    <location>
        <begin position="15"/>
        <end position="35"/>
    </location>
</feature>
<comment type="function">
    <text evidence="7">Catalyzes the transfer of the diacylglyceryl group from phosphatidylglycerol to the sulfhydryl group of the N-terminal cysteine of a prolipoprotein, the first step in the formation of mature lipoproteins.</text>
</comment>
<comment type="subcellular location">
    <subcellularLocation>
        <location evidence="7">Cell membrane</location>
        <topology evidence="7">Multi-pass membrane protein</topology>
    </subcellularLocation>
</comment>
<dbReference type="GO" id="GO:0005886">
    <property type="term" value="C:plasma membrane"/>
    <property type="evidence" value="ECO:0007669"/>
    <property type="project" value="UniProtKB-SubCell"/>
</dbReference>
<feature type="transmembrane region" description="Helical" evidence="7">
    <location>
        <begin position="158"/>
        <end position="175"/>
    </location>
</feature>
<evidence type="ECO:0000313" key="9">
    <source>
        <dbReference type="Proteomes" id="UP000006443"/>
    </source>
</evidence>
<dbReference type="HAMAP" id="MF_01147">
    <property type="entry name" value="Lgt"/>
    <property type="match status" value="1"/>
</dbReference>
<proteinExistence type="inferred from homology"/>
<feature type="transmembrane region" description="Helical" evidence="7">
    <location>
        <begin position="187"/>
        <end position="204"/>
    </location>
</feature>
<dbReference type="GO" id="GO:0042158">
    <property type="term" value="P:lipoprotein biosynthetic process"/>
    <property type="evidence" value="ECO:0007669"/>
    <property type="project" value="UniProtKB-UniRule"/>
</dbReference>
<keyword evidence="3 7" id="KW-0808">Transferase</keyword>
<feature type="binding site" evidence="7">
    <location>
        <position position="132"/>
    </location>
    <ligand>
        <name>a 1,2-diacyl-sn-glycero-3-phospho-(1'-sn-glycerol)</name>
        <dbReference type="ChEBI" id="CHEBI:64716"/>
    </ligand>
</feature>
<dbReference type="GO" id="GO:0008961">
    <property type="term" value="F:phosphatidylglycerol-prolipoprotein diacylglyceryl transferase activity"/>
    <property type="evidence" value="ECO:0007669"/>
    <property type="project" value="UniProtKB-UniRule"/>
</dbReference>
<dbReference type="EMBL" id="ACJM01000002">
    <property type="protein sequence ID" value="EEG78539.1"/>
    <property type="molecule type" value="Genomic_DNA"/>
</dbReference>
<keyword evidence="8" id="KW-0449">Lipoprotein</keyword>
<protein>
    <recommendedName>
        <fullName evidence="7">Phosphatidylglycerol--prolipoprotein diacylglyceryl transferase</fullName>
        <ecNumber evidence="7">2.5.1.145</ecNumber>
    </recommendedName>
</protein>
<dbReference type="EC" id="2.5.1.145" evidence="7"/>
<dbReference type="InterPro" id="IPR001640">
    <property type="entry name" value="Lgt"/>
</dbReference>
<evidence type="ECO:0000256" key="1">
    <source>
        <dbReference type="ARBA" id="ARBA00007150"/>
    </source>
</evidence>
<name>C0GDQ6_DETAL</name>
<keyword evidence="5 7" id="KW-1133">Transmembrane helix</keyword>
<keyword evidence="6 7" id="KW-0472">Membrane</keyword>
<evidence type="ECO:0000313" key="8">
    <source>
        <dbReference type="EMBL" id="EEG78539.1"/>
    </source>
</evidence>
<gene>
    <name evidence="7" type="primary">lgt</name>
    <name evidence="8" type="ORF">DealDRAFT_0469</name>
</gene>
<dbReference type="AlphaFoldDB" id="C0GDQ6"/>
<dbReference type="UniPathway" id="UPA00664"/>
<keyword evidence="9" id="KW-1185">Reference proteome</keyword>
<evidence type="ECO:0000256" key="6">
    <source>
        <dbReference type="ARBA" id="ARBA00023136"/>
    </source>
</evidence>
<evidence type="ECO:0000256" key="5">
    <source>
        <dbReference type="ARBA" id="ARBA00022989"/>
    </source>
</evidence>
<evidence type="ECO:0000256" key="3">
    <source>
        <dbReference type="ARBA" id="ARBA00022679"/>
    </source>
</evidence>
<evidence type="ECO:0000256" key="4">
    <source>
        <dbReference type="ARBA" id="ARBA00022692"/>
    </source>
</evidence>
<feature type="transmembrane region" description="Helical" evidence="7">
    <location>
        <begin position="113"/>
        <end position="131"/>
    </location>
</feature>
<reference evidence="8 9" key="1">
    <citation type="submission" date="2009-02" db="EMBL/GenBank/DDBJ databases">
        <title>Sequencing of the draft genome and assembly of Dethiobacter alkaliphilus AHT 1.</title>
        <authorList>
            <consortium name="US DOE Joint Genome Institute (JGI-PGF)"/>
            <person name="Lucas S."/>
            <person name="Copeland A."/>
            <person name="Lapidus A."/>
            <person name="Glavina del Rio T."/>
            <person name="Dalin E."/>
            <person name="Tice H."/>
            <person name="Bruce D."/>
            <person name="Goodwin L."/>
            <person name="Pitluck S."/>
            <person name="Larimer F."/>
            <person name="Land M.L."/>
            <person name="Hauser L."/>
            <person name="Muyzer G."/>
        </authorList>
    </citation>
    <scope>NUCLEOTIDE SEQUENCE [LARGE SCALE GENOMIC DNA]</scope>
    <source>
        <strain evidence="8 9">AHT 1</strain>
    </source>
</reference>
<keyword evidence="2 7" id="KW-1003">Cell membrane</keyword>
<dbReference type="NCBIfam" id="TIGR00544">
    <property type="entry name" value="lgt"/>
    <property type="match status" value="1"/>
</dbReference>
<sequence length="245" mass="26874">MSKPTVLFELFGLQVYLYGVMVAIGIAAGLYVALSEAKRKGLDPDKITDLSFVLMVGGIVGARLVYVLLNIGNYISHPASLFSIHKGGLAFHGAAFAGIAIVYVFAKKNSVNFMKIADLFAPALILGYAIGRLGCDIYGNETTVAWGVDVFGVTRHPVQFYSAFFAFVIFGVLWYKRKAIEFEGQLFIWLAGLYSGYRFFIEFFRNETSAVTPAQLISLGILAACFIYSEHRKRSGSLVSEGGRK</sequence>
<accession>C0GDQ6</accession>
<dbReference type="Proteomes" id="UP000006443">
    <property type="component" value="Unassembled WGS sequence"/>
</dbReference>
<evidence type="ECO:0000256" key="7">
    <source>
        <dbReference type="HAMAP-Rule" id="MF_01147"/>
    </source>
</evidence>
<feature type="transmembrane region" description="Helical" evidence="7">
    <location>
        <begin position="47"/>
        <end position="69"/>
    </location>
</feature>
<comment type="pathway">
    <text evidence="7">Protein modification; lipoprotein biosynthesis (diacylglyceryl transfer).</text>
</comment>
<keyword evidence="4 7" id="KW-0812">Transmembrane</keyword>
<dbReference type="eggNOG" id="COG0682">
    <property type="taxonomic scope" value="Bacteria"/>
</dbReference>
<feature type="transmembrane region" description="Helical" evidence="7">
    <location>
        <begin position="210"/>
        <end position="228"/>
    </location>
</feature>
<comment type="caution">
    <text evidence="8">The sequence shown here is derived from an EMBL/GenBank/DDBJ whole genome shotgun (WGS) entry which is preliminary data.</text>
</comment>
<comment type="similarity">
    <text evidence="1 7">Belongs to the Lgt family.</text>
</comment>
<dbReference type="PANTHER" id="PTHR30589">
    <property type="entry name" value="PROLIPOPROTEIN DIACYLGLYCERYL TRANSFERASE"/>
    <property type="match status" value="1"/>
</dbReference>
<dbReference type="Pfam" id="PF01790">
    <property type="entry name" value="LGT"/>
    <property type="match status" value="1"/>
</dbReference>